<name>D2QE16_SPILD</name>
<keyword evidence="1" id="KW-0378">Hydrolase</keyword>
<dbReference type="STRING" id="504472.Slin_5261"/>
<dbReference type="Pfam" id="PF00232">
    <property type="entry name" value="Glyco_hydro_1"/>
    <property type="match status" value="1"/>
</dbReference>
<dbReference type="CAZy" id="GH1">
    <property type="family name" value="Glycoside Hydrolase Family 1"/>
</dbReference>
<dbReference type="InterPro" id="IPR017853">
    <property type="entry name" value="GH"/>
</dbReference>
<dbReference type="GO" id="GO:0004553">
    <property type="term" value="F:hydrolase activity, hydrolyzing O-glycosyl compounds"/>
    <property type="evidence" value="ECO:0007669"/>
    <property type="project" value="InterPro"/>
</dbReference>
<dbReference type="KEGG" id="sli:Slin_5261"/>
<keyword evidence="2" id="KW-1185">Reference proteome</keyword>
<proteinExistence type="predicted"/>
<reference evidence="1 2" key="1">
    <citation type="journal article" date="2010" name="Stand. Genomic Sci.">
        <title>Complete genome sequence of Spirosoma linguale type strain (1).</title>
        <authorList>
            <person name="Lail K."/>
            <person name="Sikorski J."/>
            <person name="Saunders E."/>
            <person name="Lapidus A."/>
            <person name="Glavina Del Rio T."/>
            <person name="Copeland A."/>
            <person name="Tice H."/>
            <person name="Cheng J.-F."/>
            <person name="Lucas S."/>
            <person name="Nolan M."/>
            <person name="Bruce D."/>
            <person name="Goodwin L."/>
            <person name="Pitluck S."/>
            <person name="Ivanova N."/>
            <person name="Mavromatis K."/>
            <person name="Ovchinnikova G."/>
            <person name="Pati A."/>
            <person name="Chen A."/>
            <person name="Palaniappan K."/>
            <person name="Land M."/>
            <person name="Hauser L."/>
            <person name="Chang Y.-J."/>
            <person name="Jeffries C.D."/>
            <person name="Chain P."/>
            <person name="Brettin T."/>
            <person name="Detter J.C."/>
            <person name="Schuetze A."/>
            <person name="Rohde M."/>
            <person name="Tindall B.J."/>
            <person name="Goeker M."/>
            <person name="Bristow J."/>
            <person name="Eisen J.A."/>
            <person name="Markowitz V."/>
            <person name="Hugenholtz P."/>
            <person name="Kyrpides N.C."/>
            <person name="Klenk H.-P."/>
            <person name="Chen F."/>
        </authorList>
    </citation>
    <scope>NUCLEOTIDE SEQUENCE [LARGE SCALE GENOMIC DNA]</scope>
    <source>
        <strain evidence="2">ATCC 33905 / DSM 74 / LMG 10896 / Claus 1</strain>
    </source>
</reference>
<dbReference type="eggNOG" id="COG2723">
    <property type="taxonomic scope" value="Bacteria"/>
</dbReference>
<dbReference type="SUPFAM" id="SSF51445">
    <property type="entry name" value="(Trans)glycosidases"/>
    <property type="match status" value="1"/>
</dbReference>
<dbReference type="EMBL" id="CP001769">
    <property type="protein sequence ID" value="ADB41232.1"/>
    <property type="molecule type" value="Genomic_DNA"/>
</dbReference>
<evidence type="ECO:0000313" key="2">
    <source>
        <dbReference type="Proteomes" id="UP000002028"/>
    </source>
</evidence>
<sequence length="453" mass="51705">MSNRQRNRNNLYVSQQKKPDLWGGLECTVNRVGDVYQDQVKRGGHQDRLSDLDLIADLGISTLRYPVLWERAAPEHPDKLDWTWTDERLNRLRELGIRPIAGLVHHGCGPAYATYDQPEFEHGLAHYARQVAERYPWINAYTPVNEPLTTARFGGLYGHWYPHGKSGKAFVDILLRECRATVRAMAEIRKVRPDAQLIQTDDLGKTHSTPLLSYQAELENERRWLSWDLLCGRVVPHHPLWDYLRWSGADEADLWFLVENACPPSVIGVNHYVTSERYLDENIGAYSAQTHGGNKRHRYADTEMVRACPEHRTGLGGLLVETWERYGLPIAVTEAHLGDCEDEQMRWLGEVWQQAQLATDAGADIQAVTVWALLGMYDWHCLLTRQEDRHEPGVFNLSSGKPEPTRLAPMIRRLAAGEPVESLIPPGRGWWQSAQSTLQLTPSLKQAVSHFFE</sequence>
<gene>
    <name evidence="1" type="ordered locus">Slin_5261</name>
</gene>
<dbReference type="GO" id="GO:0005975">
    <property type="term" value="P:carbohydrate metabolic process"/>
    <property type="evidence" value="ECO:0007669"/>
    <property type="project" value="InterPro"/>
</dbReference>
<evidence type="ECO:0000313" key="1">
    <source>
        <dbReference type="EMBL" id="ADB41232.1"/>
    </source>
</evidence>
<dbReference type="Gene3D" id="3.20.20.80">
    <property type="entry name" value="Glycosidases"/>
    <property type="match status" value="1"/>
</dbReference>
<dbReference type="Proteomes" id="UP000002028">
    <property type="component" value="Chromosome"/>
</dbReference>
<organism evidence="1 2">
    <name type="scientific">Spirosoma linguale (strain ATCC 33905 / DSM 74 / LMG 10896 / Claus 1)</name>
    <dbReference type="NCBI Taxonomy" id="504472"/>
    <lineage>
        <taxon>Bacteria</taxon>
        <taxon>Pseudomonadati</taxon>
        <taxon>Bacteroidota</taxon>
        <taxon>Cytophagia</taxon>
        <taxon>Cytophagales</taxon>
        <taxon>Cytophagaceae</taxon>
        <taxon>Spirosoma</taxon>
    </lineage>
</organism>
<dbReference type="AlphaFoldDB" id="D2QE16"/>
<protein>
    <submittedName>
        <fullName evidence="1">Glycoside hydrolase family 1</fullName>
    </submittedName>
</protein>
<dbReference type="RefSeq" id="WP_012929733.1">
    <property type="nucleotide sequence ID" value="NC_013730.1"/>
</dbReference>
<dbReference type="HOGENOM" id="CLU_645428_0_0_10"/>
<dbReference type="InterPro" id="IPR001360">
    <property type="entry name" value="Glyco_hydro_1"/>
</dbReference>
<accession>D2QE16</accession>